<reference evidence="1" key="1">
    <citation type="journal article" date="2012" name="PLoS ONE">
        <title>Gene sets for utilization of primary and secondary nutrition supplies in the distal gut of endangered iberian lynx.</title>
        <authorList>
            <person name="Alcaide M."/>
            <person name="Messina E."/>
            <person name="Richter M."/>
            <person name="Bargiela R."/>
            <person name="Peplies J."/>
            <person name="Huws S.A."/>
            <person name="Newbold C.J."/>
            <person name="Golyshin P.N."/>
            <person name="Simon M.A."/>
            <person name="Lopez G."/>
            <person name="Yakimov M.M."/>
            <person name="Ferrer M."/>
        </authorList>
    </citation>
    <scope>NUCLEOTIDE SEQUENCE</scope>
</reference>
<protein>
    <submittedName>
        <fullName evidence="1">Uncharacterized protein</fullName>
    </submittedName>
</protein>
<dbReference type="EMBL" id="AMCI01002218">
    <property type="protein sequence ID" value="EJX03287.1"/>
    <property type="molecule type" value="Genomic_DNA"/>
</dbReference>
<evidence type="ECO:0000313" key="1">
    <source>
        <dbReference type="EMBL" id="EJX03287.1"/>
    </source>
</evidence>
<comment type="caution">
    <text evidence="1">The sequence shown here is derived from an EMBL/GenBank/DDBJ whole genome shotgun (WGS) entry which is preliminary data.</text>
</comment>
<name>J9G7R2_9ZZZZ</name>
<gene>
    <name evidence="1" type="ORF">EVA_08605</name>
</gene>
<proteinExistence type="predicted"/>
<organism evidence="1">
    <name type="scientific">gut metagenome</name>
    <dbReference type="NCBI Taxonomy" id="749906"/>
    <lineage>
        <taxon>unclassified sequences</taxon>
        <taxon>metagenomes</taxon>
        <taxon>organismal metagenomes</taxon>
    </lineage>
</organism>
<accession>J9G7R2</accession>
<sequence length="92" mass="10195">MITAAKKIRNCRLSMGVSPGSKRFRWGAERDQLLCLPLPFTPSKGFSCRRHTRPCLGASFFISSMVSRLWSTATLQRSKRGASSCWQGAASL</sequence>
<dbReference type="AlphaFoldDB" id="J9G7R2"/>